<keyword evidence="7 14" id="KW-0028">Amino-acid biosynthesis</keyword>
<comment type="cofactor">
    <cofactor evidence="1">
        <name>a metal cation</name>
        <dbReference type="ChEBI" id="CHEBI:25213"/>
    </cofactor>
</comment>
<feature type="binding site" evidence="16">
    <location>
        <position position="212"/>
    </location>
    <ligand>
        <name>L-homoserine</name>
        <dbReference type="ChEBI" id="CHEBI:57476"/>
    </ligand>
</feature>
<accession>A0A3G2SBB4</accession>
<evidence type="ECO:0000256" key="9">
    <source>
        <dbReference type="ARBA" id="ARBA00022857"/>
    </source>
</evidence>
<dbReference type="FunFam" id="3.30.360.10:FF:000006">
    <property type="entry name" value="Bifunctional aspartokinase/homoserine dehydrogenase"/>
    <property type="match status" value="1"/>
</dbReference>
<comment type="catalytic activity">
    <reaction evidence="12">
        <text>L-homoserine + NADP(+) = L-aspartate 4-semialdehyde + NADPH + H(+)</text>
        <dbReference type="Rhea" id="RHEA:15761"/>
        <dbReference type="ChEBI" id="CHEBI:15378"/>
        <dbReference type="ChEBI" id="CHEBI:57476"/>
        <dbReference type="ChEBI" id="CHEBI:57783"/>
        <dbReference type="ChEBI" id="CHEBI:58349"/>
        <dbReference type="ChEBI" id="CHEBI:537519"/>
        <dbReference type="EC" id="1.1.1.3"/>
    </reaction>
    <physiologicalReaction direction="right-to-left" evidence="12">
        <dbReference type="Rhea" id="RHEA:15763"/>
    </physiologicalReaction>
</comment>
<dbReference type="STRING" id="425264.A0A3G2SBB4"/>
<dbReference type="UniPathway" id="UPA00051">
    <property type="reaction ID" value="UER00465"/>
</dbReference>
<feature type="binding site" evidence="16">
    <location>
        <begin position="11"/>
        <end position="16"/>
    </location>
    <ligand>
        <name>NADP(+)</name>
        <dbReference type="ChEBI" id="CHEBI:58349"/>
    </ligand>
</feature>
<dbReference type="PANTHER" id="PTHR43070:SF5">
    <property type="entry name" value="HOMOSERINE DEHYDROGENASE"/>
    <property type="match status" value="1"/>
</dbReference>
<evidence type="ECO:0000313" key="19">
    <source>
        <dbReference type="EMBL" id="AYO43527.1"/>
    </source>
</evidence>
<evidence type="ECO:0000313" key="20">
    <source>
        <dbReference type="Proteomes" id="UP000269793"/>
    </source>
</evidence>
<evidence type="ECO:0000256" key="11">
    <source>
        <dbReference type="ARBA" id="ARBA00023167"/>
    </source>
</evidence>
<dbReference type="InterPro" id="IPR036291">
    <property type="entry name" value="NAD(P)-bd_dom_sf"/>
</dbReference>
<feature type="domain" description="Homoserine dehydrogenase catalytic" evidence="17">
    <location>
        <begin position="155"/>
        <end position="362"/>
    </location>
</feature>
<evidence type="ECO:0000256" key="1">
    <source>
        <dbReference type="ARBA" id="ARBA00001920"/>
    </source>
</evidence>
<keyword evidence="10 14" id="KW-0560">Oxidoreductase</keyword>
<dbReference type="Pfam" id="PF03447">
    <property type="entry name" value="NAD_binding_3"/>
    <property type="match status" value="1"/>
</dbReference>
<dbReference type="InterPro" id="IPR005106">
    <property type="entry name" value="Asp/hSer_DH_NAD-bd"/>
</dbReference>
<evidence type="ECO:0000256" key="2">
    <source>
        <dbReference type="ARBA" id="ARBA00005056"/>
    </source>
</evidence>
<dbReference type="OrthoDB" id="67851at2759"/>
<dbReference type="Pfam" id="PF00742">
    <property type="entry name" value="Homoserine_dh"/>
    <property type="match status" value="1"/>
</dbReference>
<name>A0A3G2SBB4_MALR7</name>
<feature type="domain" description="Aspartate/homoserine dehydrogenase NAD-binding" evidence="18">
    <location>
        <begin position="11"/>
        <end position="140"/>
    </location>
</feature>
<dbReference type="GO" id="GO:0004412">
    <property type="term" value="F:homoserine dehydrogenase activity"/>
    <property type="evidence" value="ECO:0007669"/>
    <property type="project" value="UniProtKB-EC"/>
</dbReference>
<dbReference type="PIRSF" id="PIRSF036497">
    <property type="entry name" value="HDH_short"/>
    <property type="match status" value="1"/>
</dbReference>
<dbReference type="InterPro" id="IPR022697">
    <property type="entry name" value="HDH_short"/>
</dbReference>
<dbReference type="GO" id="GO:0050661">
    <property type="term" value="F:NADP binding"/>
    <property type="evidence" value="ECO:0007669"/>
    <property type="project" value="InterPro"/>
</dbReference>
<dbReference type="Gene3D" id="3.30.360.10">
    <property type="entry name" value="Dihydrodipicolinate Reductase, domain 2"/>
    <property type="match status" value="1"/>
</dbReference>
<dbReference type="EMBL" id="CP033151">
    <property type="protein sequence ID" value="AYO43527.1"/>
    <property type="molecule type" value="Genomic_DNA"/>
</dbReference>
<dbReference type="InterPro" id="IPR001342">
    <property type="entry name" value="HDH_cat"/>
</dbReference>
<keyword evidence="20" id="KW-1185">Reference proteome</keyword>
<dbReference type="SUPFAM" id="SSF55347">
    <property type="entry name" value="Glyceraldehyde-3-phosphate dehydrogenase-like, C-terminal domain"/>
    <property type="match status" value="1"/>
</dbReference>
<keyword evidence="8 14" id="KW-0791">Threonine biosynthesis</keyword>
<dbReference type="GO" id="GO:0009090">
    <property type="term" value="P:homoserine biosynthetic process"/>
    <property type="evidence" value="ECO:0007669"/>
    <property type="project" value="TreeGrafter"/>
</dbReference>
<evidence type="ECO:0000256" key="16">
    <source>
        <dbReference type="PIRSR" id="PIRSR036497-2"/>
    </source>
</evidence>
<sequence length="369" mass="39303">MSSAIDVAVIGVGLVGSAVLKQLATVPSLSALKVVALQNSRKTLLAAPGQHLALDHWQAQLETSSSPALSLEQLVSELQAIQAKNRRHIAVVDNTSNDTVAGFYPSFLRAGFSVVTPNKKAFSGSVDLFSAMEEAKENDARPLVYQESTVGAGLPVISTLKDLVATGDRIHKIEGVLSGTMSYIFNEFSPASGSTTKFSEIVSVARQNGYTEPHPGDDLSGSDVARKLTILSRFIPNLAYALPKGYESVDTQSLTPAGLANESNADVYVQRLPEFDAEFDEMRAQAQAKHCVLRYVGLIDVEKKIIKAGLEAYPADHPFATSLGGSDNILSFTTERYPRPLLVQGAGAGADVTAMGVVADLVRVAERRG</sequence>
<evidence type="ECO:0000256" key="4">
    <source>
        <dbReference type="ARBA" id="ARBA00006753"/>
    </source>
</evidence>
<comment type="function">
    <text evidence="13">Catalyzes the conversion of L-aspartate-beta-semialdehyde (L-Asa) to L-homoserine (L-Hse), the third step in the biosynthesis of amino acids that derive from aspartate (the aspartate family of amino acids), including methioinine and threonine, the latter of which is a precursor to isoleucine; production of homoserine leads to a branch-point in the pathway as it can either be O-phosphorylated for processing to threonine, or O-acylated for processing to methionine.</text>
</comment>
<dbReference type="GO" id="GO:0009086">
    <property type="term" value="P:methionine biosynthetic process"/>
    <property type="evidence" value="ECO:0007669"/>
    <property type="project" value="UniProtKB-KW"/>
</dbReference>
<dbReference type="SUPFAM" id="SSF51735">
    <property type="entry name" value="NAD(P)-binding Rossmann-fold domains"/>
    <property type="match status" value="1"/>
</dbReference>
<evidence type="ECO:0000256" key="6">
    <source>
        <dbReference type="ARBA" id="ARBA00013376"/>
    </source>
</evidence>
<comment type="similarity">
    <text evidence="4 14">Belongs to the homoserine dehydrogenase family.</text>
</comment>
<dbReference type="GO" id="GO:0009088">
    <property type="term" value="P:threonine biosynthetic process"/>
    <property type="evidence" value="ECO:0007669"/>
    <property type="project" value="UniProtKB-UniPathway"/>
</dbReference>
<dbReference type="InterPro" id="IPR011147">
    <property type="entry name" value="Bifunc_Aspkin/hSer_DH"/>
</dbReference>
<evidence type="ECO:0000256" key="8">
    <source>
        <dbReference type="ARBA" id="ARBA00022697"/>
    </source>
</evidence>
<evidence type="ECO:0000256" key="3">
    <source>
        <dbReference type="ARBA" id="ARBA00005062"/>
    </source>
</evidence>
<evidence type="ECO:0000259" key="18">
    <source>
        <dbReference type="Pfam" id="PF03447"/>
    </source>
</evidence>
<evidence type="ECO:0000256" key="14">
    <source>
        <dbReference type="PIRNR" id="PIRNR036497"/>
    </source>
</evidence>
<dbReference type="VEuPathDB" id="FungiDB:DNF11_2577"/>
<proteinExistence type="inferred from homology"/>
<reference evidence="19 20" key="1">
    <citation type="submission" date="2018-10" db="EMBL/GenBank/DDBJ databases">
        <title>Complete genome sequence of Malassezia restricta CBS 7877.</title>
        <authorList>
            <person name="Morand S.C."/>
            <person name="Bertignac M."/>
            <person name="Iltis A."/>
            <person name="Kolder I."/>
            <person name="Pirovano W."/>
            <person name="Jourdain R."/>
            <person name="Clavaud C."/>
        </authorList>
    </citation>
    <scope>NUCLEOTIDE SEQUENCE [LARGE SCALE GENOMIC DNA]</scope>
    <source>
        <strain evidence="19 20">CBS 7877</strain>
    </source>
</reference>
<keyword evidence="11 14" id="KW-0486">Methionine biosynthesis</keyword>
<protein>
    <recommendedName>
        <fullName evidence="6 14">Homoserine dehydrogenase</fullName>
        <shortName evidence="14">HDH</shortName>
        <ecNumber evidence="5 14">1.1.1.3</ecNumber>
    </recommendedName>
</protein>
<dbReference type="Gene3D" id="3.40.50.720">
    <property type="entry name" value="NAD(P)-binding Rossmann-like Domain"/>
    <property type="match status" value="1"/>
</dbReference>
<evidence type="ECO:0000256" key="15">
    <source>
        <dbReference type="PIRSR" id="PIRSR036497-1"/>
    </source>
</evidence>
<dbReference type="UniPathway" id="UPA00050">
    <property type="reaction ID" value="UER00063"/>
</dbReference>
<comment type="pathway">
    <text evidence="3">Amino-acid biosynthesis; L-methionine biosynthesis via de novo pathway; L-homoserine from L-aspartate: step 3/3.</text>
</comment>
<feature type="active site" description="Proton donor" evidence="15">
    <location>
        <position position="227"/>
    </location>
</feature>
<evidence type="ECO:0000256" key="10">
    <source>
        <dbReference type="ARBA" id="ARBA00023002"/>
    </source>
</evidence>
<keyword evidence="9 14" id="KW-0521">NADP</keyword>
<gene>
    <name evidence="19" type="ORF">DNF11_2577</name>
</gene>
<dbReference type="Proteomes" id="UP000269793">
    <property type="component" value="Chromosome IV"/>
</dbReference>
<dbReference type="PANTHER" id="PTHR43070">
    <property type="match status" value="1"/>
</dbReference>
<dbReference type="AlphaFoldDB" id="A0A3G2SBB4"/>
<evidence type="ECO:0000256" key="5">
    <source>
        <dbReference type="ARBA" id="ARBA00013213"/>
    </source>
</evidence>
<organism evidence="19 20">
    <name type="scientific">Malassezia restricta (strain ATCC 96810 / NBRC 103918 / CBS 7877)</name>
    <name type="common">Seborrheic dermatitis infection agent</name>
    <dbReference type="NCBI Taxonomy" id="425264"/>
    <lineage>
        <taxon>Eukaryota</taxon>
        <taxon>Fungi</taxon>
        <taxon>Dikarya</taxon>
        <taxon>Basidiomycota</taxon>
        <taxon>Ustilaginomycotina</taxon>
        <taxon>Malasseziomycetes</taxon>
        <taxon>Malasseziales</taxon>
        <taxon>Malasseziaceae</taxon>
        <taxon>Malassezia</taxon>
    </lineage>
</organism>
<feature type="binding site" evidence="16">
    <location>
        <position position="95"/>
    </location>
    <ligand>
        <name>NADPH</name>
        <dbReference type="ChEBI" id="CHEBI:57783"/>
    </ligand>
</feature>
<evidence type="ECO:0000256" key="12">
    <source>
        <dbReference type="ARBA" id="ARBA00048841"/>
    </source>
</evidence>
<evidence type="ECO:0000259" key="17">
    <source>
        <dbReference type="Pfam" id="PF00742"/>
    </source>
</evidence>
<comment type="pathway">
    <text evidence="2">Amino-acid biosynthesis; L-threonine biosynthesis; L-threonine from L-aspartate: step 3/5.</text>
</comment>
<evidence type="ECO:0000256" key="13">
    <source>
        <dbReference type="ARBA" id="ARBA00059589"/>
    </source>
</evidence>
<dbReference type="EC" id="1.1.1.3" evidence="5 14"/>
<evidence type="ECO:0000256" key="7">
    <source>
        <dbReference type="ARBA" id="ARBA00022605"/>
    </source>
</evidence>
<feature type="binding site" evidence="16">
    <location>
        <position position="119"/>
    </location>
    <ligand>
        <name>NADPH</name>
        <dbReference type="ChEBI" id="CHEBI:57783"/>
    </ligand>
</feature>